<comment type="similarity">
    <text evidence="1">Belongs to the protein-tyrosine phosphatase family. Non-receptor class dual specificity subfamily.</text>
</comment>
<dbReference type="GO" id="GO:0008138">
    <property type="term" value="F:protein tyrosine/serine/threonine phosphatase activity"/>
    <property type="evidence" value="ECO:0007669"/>
    <property type="project" value="InterPro"/>
</dbReference>
<dbReference type="Gene3D" id="3.90.190.10">
    <property type="entry name" value="Protein tyrosine phosphatase superfamily"/>
    <property type="match status" value="1"/>
</dbReference>
<evidence type="ECO:0000259" key="6">
    <source>
        <dbReference type="SMART" id="SM00195"/>
    </source>
</evidence>
<dbReference type="InterPro" id="IPR029021">
    <property type="entry name" value="Prot-tyrosine_phosphatase-like"/>
</dbReference>
<name>A0AAV9J813_9PEZI</name>
<keyword evidence="4" id="KW-0904">Protein phosphatase</keyword>
<keyword evidence="3" id="KW-0378">Hydrolase</keyword>
<dbReference type="SUPFAM" id="SSF52799">
    <property type="entry name" value="(Phosphotyrosine protein) phosphatases II"/>
    <property type="match status" value="1"/>
</dbReference>
<dbReference type="InterPro" id="IPR020422">
    <property type="entry name" value="TYR_PHOSPHATASE_DUAL_dom"/>
</dbReference>
<feature type="region of interest" description="Disordered" evidence="5">
    <location>
        <begin position="264"/>
        <end position="288"/>
    </location>
</feature>
<comment type="caution">
    <text evidence="7">The sequence shown here is derived from an EMBL/GenBank/DDBJ whole genome shotgun (WGS) entry which is preliminary data.</text>
</comment>
<dbReference type="SMART" id="SM00195">
    <property type="entry name" value="DSPc"/>
    <property type="match status" value="1"/>
</dbReference>
<dbReference type="GO" id="GO:0005634">
    <property type="term" value="C:nucleus"/>
    <property type="evidence" value="ECO:0007669"/>
    <property type="project" value="TreeGrafter"/>
</dbReference>
<dbReference type="GO" id="GO:0004725">
    <property type="term" value="F:protein tyrosine phosphatase activity"/>
    <property type="evidence" value="ECO:0007669"/>
    <property type="project" value="UniProtKB-EC"/>
</dbReference>
<evidence type="ECO:0000256" key="5">
    <source>
        <dbReference type="SAM" id="MobiDB-lite"/>
    </source>
</evidence>
<evidence type="ECO:0000256" key="1">
    <source>
        <dbReference type="ARBA" id="ARBA00008601"/>
    </source>
</evidence>
<dbReference type="EMBL" id="JAVFHQ010000055">
    <property type="protein sequence ID" value="KAK4541229.1"/>
    <property type="molecule type" value="Genomic_DNA"/>
</dbReference>
<evidence type="ECO:0000256" key="2">
    <source>
        <dbReference type="ARBA" id="ARBA00013064"/>
    </source>
</evidence>
<dbReference type="PIRSF" id="PIRSF000941">
    <property type="entry name" value="DUSP12"/>
    <property type="match status" value="1"/>
</dbReference>
<gene>
    <name evidence="7" type="ORF">LTR36_008145</name>
</gene>
<reference evidence="7 8" key="1">
    <citation type="submission" date="2021-11" db="EMBL/GenBank/DDBJ databases">
        <title>Black yeast isolated from Biological Soil Crust.</title>
        <authorList>
            <person name="Kurbessoian T."/>
        </authorList>
    </citation>
    <scope>NUCLEOTIDE SEQUENCE [LARGE SCALE GENOMIC DNA]</scope>
    <source>
        <strain evidence="7 8">CCFEE 5522</strain>
    </source>
</reference>
<dbReference type="AlphaFoldDB" id="A0AAV9J813"/>
<dbReference type="InterPro" id="IPR016278">
    <property type="entry name" value="DUSP12"/>
</dbReference>
<dbReference type="EC" id="3.1.3.48" evidence="2"/>
<dbReference type="PANTHER" id="PTHR45848:SF4">
    <property type="entry name" value="DUAL SPECIFICITY PROTEIN PHOSPHATASE 12"/>
    <property type="match status" value="1"/>
</dbReference>
<feature type="domain" description="Tyrosine-protein phosphatase" evidence="6">
    <location>
        <begin position="3"/>
        <end position="113"/>
    </location>
</feature>
<keyword evidence="8" id="KW-1185">Reference proteome</keyword>
<evidence type="ECO:0000256" key="3">
    <source>
        <dbReference type="ARBA" id="ARBA00022801"/>
    </source>
</evidence>
<accession>A0AAV9J813</accession>
<evidence type="ECO:0000313" key="8">
    <source>
        <dbReference type="Proteomes" id="UP001324427"/>
    </source>
</evidence>
<protein>
    <recommendedName>
        <fullName evidence="2">protein-tyrosine-phosphatase</fullName>
        <ecNumber evidence="2">3.1.3.48</ecNumber>
    </recommendedName>
</protein>
<dbReference type="PANTHER" id="PTHR45848">
    <property type="entry name" value="DUAL SPECIFICITY PROTEIN PHOSPHATASE 12 FAMILY MEMBER"/>
    <property type="match status" value="1"/>
</dbReference>
<dbReference type="Proteomes" id="UP001324427">
    <property type="component" value="Unassembled WGS sequence"/>
</dbReference>
<sequence length="288" mass="32710">MALLDKVPGELELYIGGLFTLRRREALQASGITHVLSILRLPLDQKLFEGFTHKVVEVDDVEDENLLEHFPACNKFIQDAFDAGGGVLVHWESRPMCEPNEGFWKQLELYHQLATPENIEETPAYQRWLYQREIEFSRACGQAPEVEKIRFEDEHAQGGQTSDFELRCRKCRRQLATSQYLIEHEPRQGAASPACAHYFLDPLYWMKTELEQGKLDGRLECPKCKANVGKYAWQGMRCSCGEWVVPGISLTKGRIDESKLRPQTAAGMGIRMPPSASGRKANAAQENL</sequence>
<organism evidence="7 8">
    <name type="scientific">Oleoguttula mirabilis</name>
    <dbReference type="NCBI Taxonomy" id="1507867"/>
    <lineage>
        <taxon>Eukaryota</taxon>
        <taxon>Fungi</taxon>
        <taxon>Dikarya</taxon>
        <taxon>Ascomycota</taxon>
        <taxon>Pezizomycotina</taxon>
        <taxon>Dothideomycetes</taxon>
        <taxon>Dothideomycetidae</taxon>
        <taxon>Mycosphaerellales</taxon>
        <taxon>Teratosphaeriaceae</taxon>
        <taxon>Oleoguttula</taxon>
    </lineage>
</organism>
<proteinExistence type="inferred from homology"/>
<evidence type="ECO:0000313" key="7">
    <source>
        <dbReference type="EMBL" id="KAK4541229.1"/>
    </source>
</evidence>
<evidence type="ECO:0000256" key="4">
    <source>
        <dbReference type="ARBA" id="ARBA00022912"/>
    </source>
</evidence>